<accession>A0A318NB52</accession>
<feature type="transmembrane region" description="Helical" evidence="1">
    <location>
        <begin position="166"/>
        <end position="183"/>
    </location>
</feature>
<dbReference type="PANTHER" id="PTHR23028:SF53">
    <property type="entry name" value="ACYL_TRANSF_3 DOMAIN-CONTAINING PROTEIN"/>
    <property type="match status" value="1"/>
</dbReference>
<dbReference type="AlphaFoldDB" id="A0A318NB52"/>
<evidence type="ECO:0000313" key="3">
    <source>
        <dbReference type="EMBL" id="PYC63427.1"/>
    </source>
</evidence>
<keyword evidence="1" id="KW-0812">Transmembrane</keyword>
<dbReference type="Proteomes" id="UP000248333">
    <property type="component" value="Unassembled WGS sequence"/>
</dbReference>
<keyword evidence="3" id="KW-0808">Transferase</keyword>
<feature type="transmembrane region" description="Helical" evidence="1">
    <location>
        <begin position="260"/>
        <end position="279"/>
    </location>
</feature>
<keyword evidence="3" id="KW-0012">Acyltransferase</keyword>
<dbReference type="GO" id="GO:0016020">
    <property type="term" value="C:membrane"/>
    <property type="evidence" value="ECO:0007669"/>
    <property type="project" value="TreeGrafter"/>
</dbReference>
<feature type="transmembrane region" description="Helical" evidence="1">
    <location>
        <begin position="291"/>
        <end position="310"/>
    </location>
</feature>
<proteinExistence type="predicted"/>
<dbReference type="InterPro" id="IPR050879">
    <property type="entry name" value="Acyltransferase_3"/>
</dbReference>
<organism evidence="3 4">
    <name type="scientific">Micromonospora arborensis</name>
    <dbReference type="NCBI Taxonomy" id="2116518"/>
    <lineage>
        <taxon>Bacteria</taxon>
        <taxon>Bacillati</taxon>
        <taxon>Actinomycetota</taxon>
        <taxon>Actinomycetes</taxon>
        <taxon>Micromonosporales</taxon>
        <taxon>Micromonosporaceae</taxon>
        <taxon>Micromonospora</taxon>
    </lineage>
</organism>
<evidence type="ECO:0000313" key="4">
    <source>
        <dbReference type="Proteomes" id="UP000248333"/>
    </source>
</evidence>
<dbReference type="InterPro" id="IPR002656">
    <property type="entry name" value="Acyl_transf_3_dom"/>
</dbReference>
<dbReference type="PANTHER" id="PTHR23028">
    <property type="entry name" value="ACETYLTRANSFERASE"/>
    <property type="match status" value="1"/>
</dbReference>
<evidence type="ECO:0000259" key="2">
    <source>
        <dbReference type="Pfam" id="PF01757"/>
    </source>
</evidence>
<feature type="transmembrane region" description="Helical" evidence="1">
    <location>
        <begin position="27"/>
        <end position="45"/>
    </location>
</feature>
<gene>
    <name evidence="3" type="ORF">C7C45_31790</name>
</gene>
<dbReference type="OrthoDB" id="5242306at2"/>
<comment type="caution">
    <text evidence="3">The sequence shown here is derived from an EMBL/GenBank/DDBJ whole genome shotgun (WGS) entry which is preliminary data.</text>
</comment>
<dbReference type="GO" id="GO:0009103">
    <property type="term" value="P:lipopolysaccharide biosynthetic process"/>
    <property type="evidence" value="ECO:0007669"/>
    <property type="project" value="TreeGrafter"/>
</dbReference>
<name>A0A318NB52_9ACTN</name>
<feature type="transmembrane region" description="Helical" evidence="1">
    <location>
        <begin position="331"/>
        <end position="349"/>
    </location>
</feature>
<reference evidence="3 4" key="1">
    <citation type="submission" date="2018-03" db="EMBL/GenBank/DDBJ databases">
        <title>Bioinformatic expansion and discovery of thiopeptide antibiotics.</title>
        <authorList>
            <person name="Schwalen C.J."/>
            <person name="Hudson G.A."/>
            <person name="Mitchell D.A."/>
        </authorList>
    </citation>
    <scope>NUCLEOTIDE SEQUENCE [LARGE SCALE GENOMIC DNA]</scope>
    <source>
        <strain evidence="3 4">NRRL 8041</strain>
    </source>
</reference>
<dbReference type="GO" id="GO:0016747">
    <property type="term" value="F:acyltransferase activity, transferring groups other than amino-acyl groups"/>
    <property type="evidence" value="ECO:0007669"/>
    <property type="project" value="InterPro"/>
</dbReference>
<feature type="transmembrane region" description="Helical" evidence="1">
    <location>
        <begin position="190"/>
        <end position="209"/>
    </location>
</feature>
<protein>
    <submittedName>
        <fullName evidence="3">Acyltransferase</fullName>
    </submittedName>
</protein>
<evidence type="ECO:0000256" key="1">
    <source>
        <dbReference type="SAM" id="Phobius"/>
    </source>
</evidence>
<keyword evidence="1" id="KW-1133">Transmembrane helix</keyword>
<feature type="domain" description="Acyltransferase 3" evidence="2">
    <location>
        <begin position="24"/>
        <end position="375"/>
    </location>
</feature>
<keyword evidence="1" id="KW-0472">Membrane</keyword>
<feature type="transmembrane region" description="Helical" evidence="1">
    <location>
        <begin position="221"/>
        <end position="240"/>
    </location>
</feature>
<dbReference type="Pfam" id="PF01757">
    <property type="entry name" value="Acyl_transf_3"/>
    <property type="match status" value="1"/>
</dbReference>
<feature type="transmembrane region" description="Helical" evidence="1">
    <location>
        <begin position="361"/>
        <end position="381"/>
    </location>
</feature>
<dbReference type="RefSeq" id="WP_110568433.1">
    <property type="nucleotide sequence ID" value="NZ_PYBV01000062.1"/>
</dbReference>
<feature type="transmembrane region" description="Helical" evidence="1">
    <location>
        <begin position="108"/>
        <end position="127"/>
    </location>
</feature>
<dbReference type="EMBL" id="PYBV01000062">
    <property type="protein sequence ID" value="PYC63427.1"/>
    <property type="molecule type" value="Genomic_DNA"/>
</dbReference>
<feature type="transmembrane region" description="Helical" evidence="1">
    <location>
        <begin position="65"/>
        <end position="87"/>
    </location>
</feature>
<sequence length="394" mass="42481">MVTSEAPVARVVVPIDPSRRYAPALDGLRAVAALLVIALHVGIYTGQVASSWLGIGTGGPLGPVLSRFTVGVPIFFVLSGLLLYRPWADAALDNRPPPSARVYLWHRALRILPAYWLVAIVALIAFASSTHGSLWPVVQTLTLTHIYSDTGIPLGITQTWSLATEVAFYAVLPLLAVVLHRLVVQPARILLAFAVLEIINLGTVVLTHVPSAGPYPKLALWLPEYLGYFAAGIALAAWSAHLARVAEPPGLAVLIGRRPWLSWGVALVAYVAVSTPLTGTTARYPTVVEALLEHVLYLVIAVTLVLPLLFRADHGPAKLLAGRIPSALGRISYGLFLWHMVVVEAWLRITGQTAGHAQFWILFPVTVVFTVAIAAASFVLVERPVRRLRGLVRA</sequence>
<keyword evidence="4" id="KW-1185">Reference proteome</keyword>